<feature type="non-terminal residue" evidence="2">
    <location>
        <position position="1"/>
    </location>
</feature>
<comment type="caution">
    <text evidence="2">The sequence shown here is derived from an EMBL/GenBank/DDBJ whole genome shotgun (WGS) entry which is preliminary data.</text>
</comment>
<sequence length="53" mass="6076">FNEAEVKCKSGETDAAEDERKLKWSAPDHDAEEVEKYAREHPDEDEEGKDAQI</sequence>
<proteinExistence type="predicted"/>
<reference evidence="2 4" key="1">
    <citation type="submission" date="2024-02" db="EMBL/GenBank/DDBJ databases">
        <authorList>
            <person name="Chen Y."/>
            <person name="Shah S."/>
            <person name="Dougan E. K."/>
            <person name="Thang M."/>
            <person name="Chan C."/>
        </authorList>
    </citation>
    <scope>NUCLEOTIDE SEQUENCE [LARGE SCALE GENOMIC DNA]</scope>
</reference>
<accession>A0ABP0JRD6</accession>
<protein>
    <submittedName>
        <fullName evidence="2">Uncharacterized protein</fullName>
    </submittedName>
</protein>
<dbReference type="EMBL" id="CAXAMM010008336">
    <property type="protein sequence ID" value="CAK9017060.1"/>
    <property type="molecule type" value="Genomic_DNA"/>
</dbReference>
<evidence type="ECO:0000256" key="1">
    <source>
        <dbReference type="SAM" id="MobiDB-lite"/>
    </source>
</evidence>
<feature type="compositionally biased region" description="Basic and acidic residues" evidence="1">
    <location>
        <begin position="1"/>
        <end position="42"/>
    </location>
</feature>
<gene>
    <name evidence="2" type="ORF">SCF082_LOCUS13440</name>
    <name evidence="3" type="ORF">SCF082_LOCUS13460</name>
</gene>
<feature type="region of interest" description="Disordered" evidence="1">
    <location>
        <begin position="1"/>
        <end position="53"/>
    </location>
</feature>
<dbReference type="Proteomes" id="UP001642464">
    <property type="component" value="Unassembled WGS sequence"/>
</dbReference>
<feature type="compositionally biased region" description="Acidic residues" evidence="1">
    <location>
        <begin position="43"/>
        <end position="53"/>
    </location>
</feature>
<evidence type="ECO:0000313" key="4">
    <source>
        <dbReference type="Proteomes" id="UP001642464"/>
    </source>
</evidence>
<dbReference type="EMBL" id="CAXAMM010008324">
    <property type="protein sequence ID" value="CAK9017022.1"/>
    <property type="molecule type" value="Genomic_DNA"/>
</dbReference>
<organism evidence="2 4">
    <name type="scientific">Durusdinium trenchii</name>
    <dbReference type="NCBI Taxonomy" id="1381693"/>
    <lineage>
        <taxon>Eukaryota</taxon>
        <taxon>Sar</taxon>
        <taxon>Alveolata</taxon>
        <taxon>Dinophyceae</taxon>
        <taxon>Suessiales</taxon>
        <taxon>Symbiodiniaceae</taxon>
        <taxon>Durusdinium</taxon>
    </lineage>
</organism>
<evidence type="ECO:0000313" key="3">
    <source>
        <dbReference type="EMBL" id="CAK9017060.1"/>
    </source>
</evidence>
<keyword evidence="4" id="KW-1185">Reference proteome</keyword>
<name>A0ABP0JRD6_9DINO</name>
<evidence type="ECO:0000313" key="2">
    <source>
        <dbReference type="EMBL" id="CAK9017022.1"/>
    </source>
</evidence>
<feature type="non-terminal residue" evidence="2">
    <location>
        <position position="53"/>
    </location>
</feature>